<dbReference type="PANTHER" id="PTHR43406">
    <property type="entry name" value="TRYPTOPHAN SYNTHASE, ALPHA CHAIN"/>
    <property type="match status" value="1"/>
</dbReference>
<dbReference type="InterPro" id="IPR013785">
    <property type="entry name" value="Aldolase_TIM"/>
</dbReference>
<evidence type="ECO:0000256" key="1">
    <source>
        <dbReference type="ARBA" id="ARBA00004733"/>
    </source>
</evidence>
<dbReference type="PROSITE" id="PS00167">
    <property type="entry name" value="TRP_SYNTHASE_ALPHA"/>
    <property type="match status" value="1"/>
</dbReference>
<dbReference type="EMBL" id="BAABBR010000001">
    <property type="protein sequence ID" value="GAA4029888.1"/>
    <property type="molecule type" value="Genomic_DNA"/>
</dbReference>
<feature type="active site" description="Proton acceptor" evidence="8">
    <location>
        <position position="49"/>
    </location>
</feature>
<dbReference type="NCBIfam" id="TIGR00262">
    <property type="entry name" value="trpA"/>
    <property type="match status" value="1"/>
</dbReference>
<evidence type="ECO:0000256" key="9">
    <source>
        <dbReference type="RuleBase" id="RU003662"/>
    </source>
</evidence>
<gene>
    <name evidence="8 10" type="primary">trpA</name>
    <name evidence="10" type="ORF">GCM10022281_06370</name>
</gene>
<dbReference type="Gene3D" id="3.20.20.70">
    <property type="entry name" value="Aldolase class I"/>
    <property type="match status" value="1"/>
</dbReference>
<sequence length="272" mass="28152">MSRYDEMFARLKQKGEGAFGAFLMLGDPDKVTSAGLLDTLVEAGADMIEVGIPFSDPVADGPVIQAASERALRSGMRVDDSFALIRDFRARHPAVPIGILTYANILHARGREQFMADAAAAGADSILVADVPSLEAPRYSEAAKAAGLDLVMIAAPNTPAPVLDRIAALSSGYTYCVARAGVTGTSEQLTLDHGPLFEGLAGAGAPPPILGFGISTPEQVREALRSGAAGVIAGSALVKCGTDRVALDSLVTALKGATSLLETEEEHHGRIA</sequence>
<comment type="function">
    <text evidence="8">The alpha subunit is responsible for the aldol cleavage of indoleglycerol phosphate to indole and glyceraldehyde 3-phosphate.</text>
</comment>
<feature type="active site" description="Proton acceptor" evidence="8">
    <location>
        <position position="60"/>
    </location>
</feature>
<keyword evidence="4 8" id="KW-0822">Tryptophan biosynthesis</keyword>
<proteinExistence type="inferred from homology"/>
<accession>A0ABP7TQW7</accession>
<comment type="subunit">
    <text evidence="2 8">Tetramer of two alpha and two beta chains.</text>
</comment>
<dbReference type="InterPro" id="IPR011060">
    <property type="entry name" value="RibuloseP-bd_barrel"/>
</dbReference>
<evidence type="ECO:0000313" key="10">
    <source>
        <dbReference type="EMBL" id="GAA4029888.1"/>
    </source>
</evidence>
<comment type="pathway">
    <text evidence="1 8">Amino-acid biosynthesis; L-tryptophan biosynthesis; L-tryptophan from chorismate: step 5/5.</text>
</comment>
<name>A0ABP7TQW7_9SPHN</name>
<dbReference type="PANTHER" id="PTHR43406:SF1">
    <property type="entry name" value="TRYPTOPHAN SYNTHASE ALPHA CHAIN, CHLOROPLASTIC"/>
    <property type="match status" value="1"/>
</dbReference>
<evidence type="ECO:0000256" key="8">
    <source>
        <dbReference type="HAMAP-Rule" id="MF_00131"/>
    </source>
</evidence>
<dbReference type="SUPFAM" id="SSF51366">
    <property type="entry name" value="Ribulose-phoshate binding barrel"/>
    <property type="match status" value="1"/>
</dbReference>
<comment type="similarity">
    <text evidence="8 9">Belongs to the TrpA family.</text>
</comment>
<dbReference type="CDD" id="cd04724">
    <property type="entry name" value="Tryptophan_synthase_alpha"/>
    <property type="match status" value="1"/>
</dbReference>
<dbReference type="EC" id="4.2.1.20" evidence="8"/>
<evidence type="ECO:0000313" key="11">
    <source>
        <dbReference type="Proteomes" id="UP001424459"/>
    </source>
</evidence>
<dbReference type="InterPro" id="IPR018204">
    <property type="entry name" value="Trp_synthase_alpha_AS"/>
</dbReference>
<evidence type="ECO:0000256" key="7">
    <source>
        <dbReference type="ARBA" id="ARBA00049047"/>
    </source>
</evidence>
<evidence type="ECO:0000256" key="6">
    <source>
        <dbReference type="ARBA" id="ARBA00023239"/>
    </source>
</evidence>
<dbReference type="Proteomes" id="UP001424459">
    <property type="component" value="Unassembled WGS sequence"/>
</dbReference>
<evidence type="ECO:0000256" key="3">
    <source>
        <dbReference type="ARBA" id="ARBA00022605"/>
    </source>
</evidence>
<keyword evidence="3 8" id="KW-0028">Amino-acid biosynthesis</keyword>
<comment type="catalytic activity">
    <reaction evidence="7 8">
        <text>(1S,2R)-1-C-(indol-3-yl)glycerol 3-phosphate + L-serine = D-glyceraldehyde 3-phosphate + L-tryptophan + H2O</text>
        <dbReference type="Rhea" id="RHEA:10532"/>
        <dbReference type="ChEBI" id="CHEBI:15377"/>
        <dbReference type="ChEBI" id="CHEBI:33384"/>
        <dbReference type="ChEBI" id="CHEBI:57912"/>
        <dbReference type="ChEBI" id="CHEBI:58866"/>
        <dbReference type="ChEBI" id="CHEBI:59776"/>
        <dbReference type="EC" id="4.2.1.20"/>
    </reaction>
</comment>
<protein>
    <recommendedName>
        <fullName evidence="8">Tryptophan synthase alpha chain</fullName>
        <ecNumber evidence="8">4.2.1.20</ecNumber>
    </recommendedName>
</protein>
<comment type="caution">
    <text evidence="10">The sequence shown here is derived from an EMBL/GenBank/DDBJ whole genome shotgun (WGS) entry which is preliminary data.</text>
</comment>
<keyword evidence="6 8" id="KW-0456">Lyase</keyword>
<evidence type="ECO:0000256" key="4">
    <source>
        <dbReference type="ARBA" id="ARBA00022822"/>
    </source>
</evidence>
<dbReference type="Pfam" id="PF00290">
    <property type="entry name" value="Trp_syntA"/>
    <property type="match status" value="1"/>
</dbReference>
<dbReference type="RefSeq" id="WP_344695552.1">
    <property type="nucleotide sequence ID" value="NZ_BAABBR010000001.1"/>
</dbReference>
<reference evidence="11" key="1">
    <citation type="journal article" date="2019" name="Int. J. Syst. Evol. Microbiol.">
        <title>The Global Catalogue of Microorganisms (GCM) 10K type strain sequencing project: providing services to taxonomists for standard genome sequencing and annotation.</title>
        <authorList>
            <consortium name="The Broad Institute Genomics Platform"/>
            <consortium name="The Broad Institute Genome Sequencing Center for Infectious Disease"/>
            <person name="Wu L."/>
            <person name="Ma J."/>
        </authorList>
    </citation>
    <scope>NUCLEOTIDE SEQUENCE [LARGE SCALE GENOMIC DNA]</scope>
    <source>
        <strain evidence="11">JCM 17564</strain>
    </source>
</reference>
<evidence type="ECO:0000256" key="2">
    <source>
        <dbReference type="ARBA" id="ARBA00011270"/>
    </source>
</evidence>
<dbReference type="HAMAP" id="MF_00131">
    <property type="entry name" value="Trp_synth_alpha"/>
    <property type="match status" value="1"/>
</dbReference>
<evidence type="ECO:0000256" key="5">
    <source>
        <dbReference type="ARBA" id="ARBA00023141"/>
    </source>
</evidence>
<keyword evidence="11" id="KW-1185">Reference proteome</keyword>
<organism evidence="10 11">
    <name type="scientific">Sphingomonas rosea</name>
    <dbReference type="NCBI Taxonomy" id="335605"/>
    <lineage>
        <taxon>Bacteria</taxon>
        <taxon>Pseudomonadati</taxon>
        <taxon>Pseudomonadota</taxon>
        <taxon>Alphaproteobacteria</taxon>
        <taxon>Sphingomonadales</taxon>
        <taxon>Sphingomonadaceae</taxon>
        <taxon>Sphingomonas</taxon>
    </lineage>
</organism>
<dbReference type="InterPro" id="IPR002028">
    <property type="entry name" value="Trp_synthase_suA"/>
</dbReference>
<keyword evidence="5 8" id="KW-0057">Aromatic amino acid biosynthesis</keyword>